<protein>
    <submittedName>
        <fullName evidence="1">Uncharacterized protein</fullName>
    </submittedName>
</protein>
<gene>
    <name evidence="1" type="ORF">FIBSPDRAFT_876168</name>
</gene>
<keyword evidence="2" id="KW-1185">Reference proteome</keyword>
<evidence type="ECO:0000313" key="1">
    <source>
        <dbReference type="EMBL" id="KZP06829.1"/>
    </source>
</evidence>
<evidence type="ECO:0000313" key="2">
    <source>
        <dbReference type="Proteomes" id="UP000076532"/>
    </source>
</evidence>
<dbReference type="EMBL" id="KV417772">
    <property type="protein sequence ID" value="KZP06829.1"/>
    <property type="molecule type" value="Genomic_DNA"/>
</dbReference>
<reference evidence="1 2" key="1">
    <citation type="journal article" date="2016" name="Mol. Biol. Evol.">
        <title>Comparative Genomics of Early-Diverging Mushroom-Forming Fungi Provides Insights into the Origins of Lignocellulose Decay Capabilities.</title>
        <authorList>
            <person name="Nagy L.G."/>
            <person name="Riley R."/>
            <person name="Tritt A."/>
            <person name="Adam C."/>
            <person name="Daum C."/>
            <person name="Floudas D."/>
            <person name="Sun H."/>
            <person name="Yadav J.S."/>
            <person name="Pangilinan J."/>
            <person name="Larsson K.H."/>
            <person name="Matsuura K."/>
            <person name="Barry K."/>
            <person name="Labutti K."/>
            <person name="Kuo R."/>
            <person name="Ohm R.A."/>
            <person name="Bhattacharya S.S."/>
            <person name="Shirouzu T."/>
            <person name="Yoshinaga Y."/>
            <person name="Martin F.M."/>
            <person name="Grigoriev I.V."/>
            <person name="Hibbett D.S."/>
        </authorList>
    </citation>
    <scope>NUCLEOTIDE SEQUENCE [LARGE SCALE GENOMIC DNA]</scope>
    <source>
        <strain evidence="1 2">CBS 109695</strain>
    </source>
</reference>
<dbReference type="AlphaFoldDB" id="A0A167X525"/>
<accession>A0A167X525</accession>
<sequence>MAIALRTFADPTSSFSNVTPFTDVAQITNSTPNTDASIPLPGCVQIETFSVGWIRRRSIRLVEIVRESGKIREAMKALVALQV</sequence>
<name>A0A167X525_9AGAM</name>
<dbReference type="Proteomes" id="UP000076532">
    <property type="component" value="Unassembled WGS sequence"/>
</dbReference>
<proteinExistence type="predicted"/>
<organism evidence="1 2">
    <name type="scientific">Athelia psychrophila</name>
    <dbReference type="NCBI Taxonomy" id="1759441"/>
    <lineage>
        <taxon>Eukaryota</taxon>
        <taxon>Fungi</taxon>
        <taxon>Dikarya</taxon>
        <taxon>Basidiomycota</taxon>
        <taxon>Agaricomycotina</taxon>
        <taxon>Agaricomycetes</taxon>
        <taxon>Agaricomycetidae</taxon>
        <taxon>Atheliales</taxon>
        <taxon>Atheliaceae</taxon>
        <taxon>Athelia</taxon>
    </lineage>
</organism>